<dbReference type="EMBL" id="FOZK01000006">
    <property type="protein sequence ID" value="SFS12757.1"/>
    <property type="molecule type" value="Genomic_DNA"/>
</dbReference>
<name>A0A1I6MAU1_9EURY</name>
<dbReference type="Proteomes" id="UP000199062">
    <property type="component" value="Unassembled WGS sequence"/>
</dbReference>
<reference evidence="3 4" key="1">
    <citation type="submission" date="2016-10" db="EMBL/GenBank/DDBJ databases">
        <authorList>
            <person name="de Groot N.N."/>
        </authorList>
    </citation>
    <scope>NUCLEOTIDE SEQUENCE [LARGE SCALE GENOMIC DNA]</scope>
    <source>
        <strain evidence="3 4">CGMCC 1.10457</strain>
    </source>
</reference>
<protein>
    <submittedName>
        <fullName evidence="3">Metallo-beta-lactamase superfamily protein</fullName>
    </submittedName>
</protein>
<dbReference type="CDD" id="cd07721">
    <property type="entry name" value="yflN-like_MBL-fold"/>
    <property type="match status" value="1"/>
</dbReference>
<gene>
    <name evidence="3" type="ORF">SAMN05216559_4120</name>
</gene>
<organism evidence="3 4">
    <name type="scientific">Halomicrobium zhouii</name>
    <dbReference type="NCBI Taxonomy" id="767519"/>
    <lineage>
        <taxon>Archaea</taxon>
        <taxon>Methanobacteriati</taxon>
        <taxon>Methanobacteriota</taxon>
        <taxon>Stenosarchaea group</taxon>
        <taxon>Halobacteria</taxon>
        <taxon>Halobacteriales</taxon>
        <taxon>Haloarculaceae</taxon>
        <taxon>Halomicrobium</taxon>
    </lineage>
</organism>
<accession>A0A1I6MAU1</accession>
<dbReference type="PANTHER" id="PTHR42951">
    <property type="entry name" value="METALLO-BETA-LACTAMASE DOMAIN-CONTAINING"/>
    <property type="match status" value="1"/>
</dbReference>
<dbReference type="SMART" id="SM00849">
    <property type="entry name" value="Lactamase_B"/>
    <property type="match status" value="1"/>
</dbReference>
<dbReference type="InterPro" id="IPR036866">
    <property type="entry name" value="RibonucZ/Hydroxyglut_hydro"/>
</dbReference>
<proteinExistence type="predicted"/>
<dbReference type="SUPFAM" id="SSF56281">
    <property type="entry name" value="Metallo-hydrolase/oxidoreductase"/>
    <property type="match status" value="1"/>
</dbReference>
<dbReference type="InterPro" id="IPR001279">
    <property type="entry name" value="Metallo-B-lactamas"/>
</dbReference>
<dbReference type="PANTHER" id="PTHR42951:SF14">
    <property type="entry name" value="METALLO-BETA-LACTAMASE SUPERFAMILY PROTEIN"/>
    <property type="match status" value="1"/>
</dbReference>
<evidence type="ECO:0000259" key="2">
    <source>
        <dbReference type="SMART" id="SM00849"/>
    </source>
</evidence>
<evidence type="ECO:0000313" key="4">
    <source>
        <dbReference type="Proteomes" id="UP000199062"/>
    </source>
</evidence>
<feature type="region of interest" description="Disordered" evidence="1">
    <location>
        <begin position="1"/>
        <end position="20"/>
    </location>
</feature>
<evidence type="ECO:0000313" key="3">
    <source>
        <dbReference type="EMBL" id="SFS12757.1"/>
    </source>
</evidence>
<sequence length="226" mass="23844">MSTGTSSRATTASSSSTRASPVHWPQLLSGLADRGYGLDDVAALVLTHGHADHVGFAERLRETTSVPVFVHEADVGLAQGTEDVSVGDALVNLWRPAVLALLFELGRNGGLSIPPVEEVQTFADGDVLDLPGSPEMIHVPGHSAGSCALFLPDRDVLLCGDALATLDLTTGRERGPQIMSLFNADGARARASLDRLAGLGEVTLLPGHGRPWRGEMDEAVRLARRQ</sequence>
<dbReference type="STRING" id="767519.SAMN05216559_4120"/>
<dbReference type="InterPro" id="IPR050855">
    <property type="entry name" value="NDM-1-like"/>
</dbReference>
<keyword evidence="4" id="KW-1185">Reference proteome</keyword>
<dbReference type="RefSeq" id="WP_177227768.1">
    <property type="nucleotide sequence ID" value="NZ_FOZK01000006.1"/>
</dbReference>
<feature type="domain" description="Metallo-beta-lactamase" evidence="2">
    <location>
        <begin position="22"/>
        <end position="208"/>
    </location>
</feature>
<dbReference type="Gene3D" id="3.60.15.10">
    <property type="entry name" value="Ribonuclease Z/Hydroxyacylglutathione hydrolase-like"/>
    <property type="match status" value="1"/>
</dbReference>
<dbReference type="AlphaFoldDB" id="A0A1I6MAU1"/>
<dbReference type="Pfam" id="PF00753">
    <property type="entry name" value="Lactamase_B"/>
    <property type="match status" value="1"/>
</dbReference>
<evidence type="ECO:0000256" key="1">
    <source>
        <dbReference type="SAM" id="MobiDB-lite"/>
    </source>
</evidence>
<dbReference type="OrthoDB" id="205181at2157"/>